<feature type="domain" description="MARVEL" evidence="7">
    <location>
        <begin position="27"/>
        <end position="169"/>
    </location>
</feature>
<evidence type="ECO:0000259" key="7">
    <source>
        <dbReference type="PROSITE" id="PS51225"/>
    </source>
</evidence>
<feature type="transmembrane region" description="Helical" evidence="6">
    <location>
        <begin position="144"/>
        <end position="165"/>
    </location>
</feature>
<evidence type="ECO:0000256" key="5">
    <source>
        <dbReference type="PROSITE-ProRule" id="PRU00581"/>
    </source>
</evidence>
<dbReference type="AlphaFoldDB" id="A0AA88HM72"/>
<organism evidence="8 9">
    <name type="scientific">Artemia franciscana</name>
    <name type="common">Brine shrimp</name>
    <name type="synonym">Artemia sanfranciscana</name>
    <dbReference type="NCBI Taxonomy" id="6661"/>
    <lineage>
        <taxon>Eukaryota</taxon>
        <taxon>Metazoa</taxon>
        <taxon>Ecdysozoa</taxon>
        <taxon>Arthropoda</taxon>
        <taxon>Crustacea</taxon>
        <taxon>Branchiopoda</taxon>
        <taxon>Anostraca</taxon>
        <taxon>Artemiidae</taxon>
        <taxon>Artemia</taxon>
    </lineage>
</organism>
<keyword evidence="9" id="KW-1185">Reference proteome</keyword>
<dbReference type="Proteomes" id="UP001187531">
    <property type="component" value="Unassembled WGS sequence"/>
</dbReference>
<evidence type="ECO:0000313" key="8">
    <source>
        <dbReference type="EMBL" id="KAK2708256.1"/>
    </source>
</evidence>
<feature type="transmembrane region" description="Helical" evidence="6">
    <location>
        <begin position="75"/>
        <end position="97"/>
    </location>
</feature>
<evidence type="ECO:0000313" key="9">
    <source>
        <dbReference type="Proteomes" id="UP001187531"/>
    </source>
</evidence>
<evidence type="ECO:0000256" key="3">
    <source>
        <dbReference type="ARBA" id="ARBA00022989"/>
    </source>
</evidence>
<comment type="caution">
    <text evidence="8">The sequence shown here is derived from an EMBL/GenBank/DDBJ whole genome shotgun (WGS) entry which is preliminary data.</text>
</comment>
<dbReference type="GO" id="GO:0016020">
    <property type="term" value="C:membrane"/>
    <property type="evidence" value="ECO:0007669"/>
    <property type="project" value="UniProtKB-SubCell"/>
</dbReference>
<dbReference type="PROSITE" id="PS51225">
    <property type="entry name" value="MARVEL"/>
    <property type="match status" value="1"/>
</dbReference>
<evidence type="ECO:0000256" key="4">
    <source>
        <dbReference type="ARBA" id="ARBA00023136"/>
    </source>
</evidence>
<sequence length="171" mass="18675">MSAHQVTVTRTTTSVHTTSAILLNIGYFKTIPGILKVLQLAISIIVVGILGNYIWTTASSRYTAYQVFVTELYLLLIATTALIATFCLTLSCLVSIATGTIIAKTIFEVIYHFTITLLYTAGGLAYIVLINDNKGTVYNKDTKMAAAVLALINGLLYALSTFYAWRAYKRG</sequence>
<dbReference type="PANTHER" id="PTHR22776:SF15">
    <property type="entry name" value="CKLF-LIKE MARVEL TRANSMEMBRANE DOMAIN-CONTAINING PROTEIN 2"/>
    <property type="match status" value="1"/>
</dbReference>
<proteinExistence type="predicted"/>
<dbReference type="Pfam" id="PF01284">
    <property type="entry name" value="MARVEL"/>
    <property type="match status" value="1"/>
</dbReference>
<feature type="transmembrane region" description="Helical" evidence="6">
    <location>
        <begin position="37"/>
        <end position="55"/>
    </location>
</feature>
<dbReference type="PANTHER" id="PTHR22776">
    <property type="entry name" value="MARVEL-CONTAINING POTENTIAL LIPID RAFT-ASSOCIATED PROTEIN"/>
    <property type="match status" value="1"/>
</dbReference>
<keyword evidence="3 6" id="KW-1133">Transmembrane helix</keyword>
<accession>A0AA88HM72</accession>
<keyword evidence="4 5" id="KW-0472">Membrane</keyword>
<feature type="transmembrane region" description="Helical" evidence="6">
    <location>
        <begin position="109"/>
        <end position="129"/>
    </location>
</feature>
<gene>
    <name evidence="8" type="ORF">QYM36_014004</name>
</gene>
<reference evidence="8" key="1">
    <citation type="submission" date="2023-07" db="EMBL/GenBank/DDBJ databases">
        <title>Chromosome-level genome assembly of Artemia franciscana.</title>
        <authorList>
            <person name="Jo E."/>
        </authorList>
    </citation>
    <scope>NUCLEOTIDE SEQUENCE</scope>
    <source>
        <tissue evidence="8">Whole body</tissue>
    </source>
</reference>
<protein>
    <recommendedName>
        <fullName evidence="7">MARVEL domain-containing protein</fullName>
    </recommendedName>
</protein>
<evidence type="ECO:0000256" key="2">
    <source>
        <dbReference type="ARBA" id="ARBA00022692"/>
    </source>
</evidence>
<dbReference type="InterPro" id="IPR050578">
    <property type="entry name" value="MARVEL-CKLF_proteins"/>
</dbReference>
<name>A0AA88HM72_ARTSF</name>
<comment type="subcellular location">
    <subcellularLocation>
        <location evidence="1">Membrane</location>
        <topology evidence="1">Multi-pass membrane protein</topology>
    </subcellularLocation>
</comment>
<dbReference type="InterPro" id="IPR008253">
    <property type="entry name" value="Marvel"/>
</dbReference>
<dbReference type="EMBL" id="JAVRJZ010000018">
    <property type="protein sequence ID" value="KAK2708256.1"/>
    <property type="molecule type" value="Genomic_DNA"/>
</dbReference>
<keyword evidence="2 5" id="KW-0812">Transmembrane</keyword>
<evidence type="ECO:0000256" key="1">
    <source>
        <dbReference type="ARBA" id="ARBA00004141"/>
    </source>
</evidence>
<evidence type="ECO:0000256" key="6">
    <source>
        <dbReference type="SAM" id="Phobius"/>
    </source>
</evidence>